<dbReference type="GO" id="GO:0009103">
    <property type="term" value="P:lipopolysaccharide biosynthetic process"/>
    <property type="evidence" value="ECO:0007669"/>
    <property type="project" value="UniProtKB-ARBA"/>
</dbReference>
<protein>
    <recommendedName>
        <fullName evidence="11">Dolichyl-phosphate-mannose-protein mannosyltransferase</fullName>
    </recommendedName>
</protein>
<reference evidence="9 10" key="1">
    <citation type="submission" date="2016-10" db="EMBL/GenBank/DDBJ databases">
        <authorList>
            <person name="de Groot N.N."/>
        </authorList>
    </citation>
    <scope>NUCLEOTIDE SEQUENCE [LARGE SCALE GENOMIC DNA]</scope>
    <source>
        <strain evidence="9 10">CGMCC 4.5681</strain>
    </source>
</reference>
<dbReference type="PANTHER" id="PTHR33908">
    <property type="entry name" value="MANNOSYLTRANSFERASE YKCB-RELATED"/>
    <property type="match status" value="1"/>
</dbReference>
<dbReference type="STRING" id="683260.SAMN05421874_10249"/>
<comment type="subcellular location">
    <subcellularLocation>
        <location evidence="1">Cell membrane</location>
        <topology evidence="1">Multi-pass membrane protein</topology>
    </subcellularLocation>
</comment>
<evidence type="ECO:0000256" key="6">
    <source>
        <dbReference type="ARBA" id="ARBA00022989"/>
    </source>
</evidence>
<keyword evidence="7 8" id="KW-0472">Membrane</keyword>
<accession>A0A1G8UBS3</accession>
<feature type="transmembrane region" description="Helical" evidence="8">
    <location>
        <begin position="50"/>
        <end position="69"/>
    </location>
</feature>
<dbReference type="PANTHER" id="PTHR33908:SF11">
    <property type="entry name" value="MEMBRANE PROTEIN"/>
    <property type="match status" value="1"/>
</dbReference>
<feature type="transmembrane region" description="Helical" evidence="8">
    <location>
        <begin position="442"/>
        <end position="461"/>
    </location>
</feature>
<proteinExistence type="predicted"/>
<sequence length="535" mass="59971">MPPTRPWSGTEQETTGILYSMVSVAEITPLDPSAPGWTARLLAFLRRHRVFAAAFAVGAVLRLITMLGYGPAMWFNDSYEYVSVALHPRPHPIRPDGYSFWLMLLKPFHSFTLVVFTQHLMGLATAALIYALLRIRFRLPMWGATLAAAPVLFDAYQIQLEQLVMSDTQFMLLVVGVITLVLWKRRLSWKAGAVVGLLLALTWLTRSIGLPILALVVLYLLVKRAGWRAITAVVTACAIPVMAYMGWFASAYGKFAMTNSDGLILYMRTAIFADCNKMDIDTYKEVELLLLCINDPVEQRKDYAQWYLWGQGNGDGTGTGEVLHRWGTNKKWSEITNDAASAFATRAILSQPGDYLNVVVRDFLRSFHWSRPRFPDESTYNMYQFKPYVEIDENGQPKRLPKWASYAGGRTDTDAFAYEQGPPETRVVHPWADIMSGYQKIFYLRGIMLGGILLIGLYGVVVRWRKVGGPVVLPWLGAVGLLLAPAATAEFDYRYVLPAVPLACIAAAITLRRGVTWGRRSPRSRRASAPTTPRT</sequence>
<evidence type="ECO:0008006" key="11">
    <source>
        <dbReference type="Google" id="ProtNLM"/>
    </source>
</evidence>
<feature type="transmembrane region" description="Helical" evidence="8">
    <location>
        <begin position="467"/>
        <end position="488"/>
    </location>
</feature>
<evidence type="ECO:0000256" key="7">
    <source>
        <dbReference type="ARBA" id="ARBA00023136"/>
    </source>
</evidence>
<name>A0A1G8UBS3_9ACTN</name>
<feature type="transmembrane region" description="Helical" evidence="8">
    <location>
        <begin position="495"/>
        <end position="515"/>
    </location>
</feature>
<feature type="transmembrane region" description="Helical" evidence="8">
    <location>
        <begin position="164"/>
        <end position="183"/>
    </location>
</feature>
<evidence type="ECO:0000256" key="4">
    <source>
        <dbReference type="ARBA" id="ARBA00022679"/>
    </source>
</evidence>
<keyword evidence="4" id="KW-0808">Transferase</keyword>
<keyword evidence="10" id="KW-1185">Reference proteome</keyword>
<organism evidence="9 10">
    <name type="scientific">Nonomuraea maritima</name>
    <dbReference type="NCBI Taxonomy" id="683260"/>
    <lineage>
        <taxon>Bacteria</taxon>
        <taxon>Bacillati</taxon>
        <taxon>Actinomycetota</taxon>
        <taxon>Actinomycetes</taxon>
        <taxon>Streptosporangiales</taxon>
        <taxon>Streptosporangiaceae</taxon>
        <taxon>Nonomuraea</taxon>
    </lineage>
</organism>
<feature type="transmembrane region" description="Helical" evidence="8">
    <location>
        <begin position="195"/>
        <end position="221"/>
    </location>
</feature>
<evidence type="ECO:0000313" key="10">
    <source>
        <dbReference type="Proteomes" id="UP000198683"/>
    </source>
</evidence>
<dbReference type="EMBL" id="FNFB01000002">
    <property type="protein sequence ID" value="SDJ51182.1"/>
    <property type="molecule type" value="Genomic_DNA"/>
</dbReference>
<evidence type="ECO:0000256" key="5">
    <source>
        <dbReference type="ARBA" id="ARBA00022692"/>
    </source>
</evidence>
<evidence type="ECO:0000313" key="9">
    <source>
        <dbReference type="EMBL" id="SDJ51182.1"/>
    </source>
</evidence>
<evidence type="ECO:0000256" key="1">
    <source>
        <dbReference type="ARBA" id="ARBA00004651"/>
    </source>
</evidence>
<dbReference type="InterPro" id="IPR050297">
    <property type="entry name" value="LipidA_mod_glycosyltrf_83"/>
</dbReference>
<keyword evidence="5 8" id="KW-0812">Transmembrane</keyword>
<feature type="transmembrane region" description="Helical" evidence="8">
    <location>
        <begin position="227"/>
        <end position="247"/>
    </location>
</feature>
<evidence type="ECO:0000256" key="2">
    <source>
        <dbReference type="ARBA" id="ARBA00022475"/>
    </source>
</evidence>
<keyword evidence="6 8" id="KW-1133">Transmembrane helix</keyword>
<feature type="transmembrane region" description="Helical" evidence="8">
    <location>
        <begin position="108"/>
        <end position="132"/>
    </location>
</feature>
<keyword evidence="2" id="KW-1003">Cell membrane</keyword>
<evidence type="ECO:0000256" key="8">
    <source>
        <dbReference type="SAM" id="Phobius"/>
    </source>
</evidence>
<dbReference type="Proteomes" id="UP000198683">
    <property type="component" value="Unassembled WGS sequence"/>
</dbReference>
<gene>
    <name evidence="9" type="ORF">SAMN05421874_10249</name>
</gene>
<dbReference type="GO" id="GO:0005886">
    <property type="term" value="C:plasma membrane"/>
    <property type="evidence" value="ECO:0007669"/>
    <property type="project" value="UniProtKB-SubCell"/>
</dbReference>
<dbReference type="AlphaFoldDB" id="A0A1G8UBS3"/>
<dbReference type="GO" id="GO:0016763">
    <property type="term" value="F:pentosyltransferase activity"/>
    <property type="evidence" value="ECO:0007669"/>
    <property type="project" value="TreeGrafter"/>
</dbReference>
<keyword evidence="3" id="KW-0328">Glycosyltransferase</keyword>
<evidence type="ECO:0000256" key="3">
    <source>
        <dbReference type="ARBA" id="ARBA00022676"/>
    </source>
</evidence>